<keyword evidence="9" id="KW-0067">ATP-binding</keyword>
<evidence type="ECO:0000256" key="2">
    <source>
        <dbReference type="ARBA" id="ARBA00007663"/>
    </source>
</evidence>
<dbReference type="InterPro" id="IPR006070">
    <property type="entry name" value="Sua5-like_dom"/>
</dbReference>
<evidence type="ECO:0000256" key="1">
    <source>
        <dbReference type="ARBA" id="ARBA00004496"/>
    </source>
</evidence>
<comment type="catalytic activity">
    <reaction evidence="11">
        <text>L-threonine + hydrogencarbonate + ATP = L-threonylcarbamoyladenylate + diphosphate + H2O</text>
        <dbReference type="Rhea" id="RHEA:36407"/>
        <dbReference type="ChEBI" id="CHEBI:15377"/>
        <dbReference type="ChEBI" id="CHEBI:17544"/>
        <dbReference type="ChEBI" id="CHEBI:30616"/>
        <dbReference type="ChEBI" id="CHEBI:33019"/>
        <dbReference type="ChEBI" id="CHEBI:57926"/>
        <dbReference type="ChEBI" id="CHEBI:73682"/>
        <dbReference type="EC" id="2.7.7.87"/>
    </reaction>
</comment>
<accession>A0A6N7S810</accession>
<dbReference type="EC" id="2.7.7.87" evidence="3"/>
<dbReference type="Pfam" id="PF01300">
    <property type="entry name" value="Sua5_yciO_yrdC"/>
    <property type="match status" value="1"/>
</dbReference>
<evidence type="ECO:0000256" key="11">
    <source>
        <dbReference type="ARBA" id="ARBA00048366"/>
    </source>
</evidence>
<comment type="similarity">
    <text evidence="2">Belongs to the SUA5 family.</text>
</comment>
<dbReference type="InterPro" id="IPR050156">
    <property type="entry name" value="TC-AMP_synthase_SUA5"/>
</dbReference>
<comment type="subcellular location">
    <subcellularLocation>
        <location evidence="1">Cytoplasm</location>
    </subcellularLocation>
</comment>
<dbReference type="EMBL" id="WKPI01000017">
    <property type="protein sequence ID" value="MSC33547.1"/>
    <property type="molecule type" value="Genomic_DNA"/>
</dbReference>
<keyword evidence="4" id="KW-0963">Cytoplasm</keyword>
<reference evidence="15 16" key="1">
    <citation type="journal article" date="2019" name="Nat. Med.">
        <title>A library of human gut bacterial isolates paired with longitudinal multiomics data enables mechanistic microbiome research.</title>
        <authorList>
            <person name="Poyet M."/>
            <person name="Groussin M."/>
            <person name="Gibbons S.M."/>
            <person name="Avila-Pacheco J."/>
            <person name="Jiang X."/>
            <person name="Kearney S.M."/>
            <person name="Perrotta A.R."/>
            <person name="Berdy B."/>
            <person name="Zhao S."/>
            <person name="Lieberman T.D."/>
            <person name="Swanson P.K."/>
            <person name="Smith M."/>
            <person name="Roesemann S."/>
            <person name="Alexander J.E."/>
            <person name="Rich S.A."/>
            <person name="Livny J."/>
            <person name="Vlamakis H."/>
            <person name="Clish C."/>
            <person name="Bullock K."/>
            <person name="Deik A."/>
            <person name="Scott J."/>
            <person name="Pierce K.A."/>
            <person name="Xavier R.J."/>
            <person name="Alm E.J."/>
        </authorList>
    </citation>
    <scope>NUCLEOTIDE SEQUENCE [LARGE SCALE GENOMIC DNA]</scope>
    <source>
        <strain evidence="13 15">BIOML-A4</strain>
        <strain evidence="14 16">BIOML-A5</strain>
    </source>
</reference>
<evidence type="ECO:0000256" key="8">
    <source>
        <dbReference type="ARBA" id="ARBA00022741"/>
    </source>
</evidence>
<dbReference type="OrthoDB" id="9814580at2"/>
<feature type="domain" description="YrdC-like" evidence="12">
    <location>
        <begin position="8"/>
        <end position="192"/>
    </location>
</feature>
<dbReference type="Proteomes" id="UP000433575">
    <property type="component" value="Unassembled WGS sequence"/>
</dbReference>
<sequence length="202" mass="22293">METQRLTKKDSAQIVEILNRGGVVAFPTDTVYGLAVRYDLKEAILRIKEAKQRPETKPFPMMVSSKAQIERVAVTDERSRKLIDHWMPGALTLIFNKRPEIDELVTNGFSTIGIRMPDDEFVLELINRVGVPLLVPSANISGQPSCTTSEEVLKQLEGRIDAVVLGESGASTSSTVCDTTGTELKILRQGPIKLEDLEATIQ</sequence>
<dbReference type="GO" id="GO:0003725">
    <property type="term" value="F:double-stranded RNA binding"/>
    <property type="evidence" value="ECO:0007669"/>
    <property type="project" value="InterPro"/>
</dbReference>
<evidence type="ECO:0000313" key="16">
    <source>
        <dbReference type="Proteomes" id="UP000480929"/>
    </source>
</evidence>
<dbReference type="GO" id="GO:0061710">
    <property type="term" value="F:L-threonylcarbamoyladenylate synthase"/>
    <property type="evidence" value="ECO:0007669"/>
    <property type="project" value="UniProtKB-EC"/>
</dbReference>
<evidence type="ECO:0000256" key="7">
    <source>
        <dbReference type="ARBA" id="ARBA00022695"/>
    </source>
</evidence>
<dbReference type="AlphaFoldDB" id="A0A6N7S810"/>
<dbReference type="RefSeq" id="WP_154238999.1">
    <property type="nucleotide sequence ID" value="NZ_CALJPI010000172.1"/>
</dbReference>
<dbReference type="GO" id="GO:0005737">
    <property type="term" value="C:cytoplasm"/>
    <property type="evidence" value="ECO:0007669"/>
    <property type="project" value="UniProtKB-SubCell"/>
</dbReference>
<dbReference type="Proteomes" id="UP000480929">
    <property type="component" value="Unassembled WGS sequence"/>
</dbReference>
<evidence type="ECO:0000256" key="9">
    <source>
        <dbReference type="ARBA" id="ARBA00022840"/>
    </source>
</evidence>
<comment type="caution">
    <text evidence="13">The sequence shown here is derived from an EMBL/GenBank/DDBJ whole genome shotgun (WGS) entry which is preliminary data.</text>
</comment>
<evidence type="ECO:0000256" key="4">
    <source>
        <dbReference type="ARBA" id="ARBA00022490"/>
    </source>
</evidence>
<dbReference type="PROSITE" id="PS51163">
    <property type="entry name" value="YRDC"/>
    <property type="match status" value="1"/>
</dbReference>
<evidence type="ECO:0000256" key="10">
    <source>
        <dbReference type="ARBA" id="ARBA00029774"/>
    </source>
</evidence>
<keyword evidence="5" id="KW-0808">Transferase</keyword>
<keyword evidence="7" id="KW-0548">Nucleotidyltransferase</keyword>
<evidence type="ECO:0000256" key="3">
    <source>
        <dbReference type="ARBA" id="ARBA00012584"/>
    </source>
</evidence>
<dbReference type="InterPro" id="IPR017945">
    <property type="entry name" value="DHBP_synth_RibB-like_a/b_dom"/>
</dbReference>
<keyword evidence="8" id="KW-0547">Nucleotide-binding</keyword>
<dbReference type="SUPFAM" id="SSF55821">
    <property type="entry name" value="YrdC/RibB"/>
    <property type="match status" value="1"/>
</dbReference>
<dbReference type="PANTHER" id="PTHR17490:SF16">
    <property type="entry name" value="THREONYLCARBAMOYL-AMP SYNTHASE"/>
    <property type="match status" value="1"/>
</dbReference>
<keyword evidence="16" id="KW-1185">Reference proteome</keyword>
<dbReference type="GO" id="GO:0006450">
    <property type="term" value="P:regulation of translational fidelity"/>
    <property type="evidence" value="ECO:0007669"/>
    <property type="project" value="TreeGrafter"/>
</dbReference>
<keyword evidence="6" id="KW-0819">tRNA processing</keyword>
<name>A0A6N7S810_9FIRM</name>
<evidence type="ECO:0000313" key="15">
    <source>
        <dbReference type="Proteomes" id="UP000433575"/>
    </source>
</evidence>
<evidence type="ECO:0000313" key="13">
    <source>
        <dbReference type="EMBL" id="MSA89792.1"/>
    </source>
</evidence>
<protein>
    <recommendedName>
        <fullName evidence="10">L-threonylcarbamoyladenylate synthase</fullName>
        <ecNumber evidence="3">2.7.7.87</ecNumber>
    </recommendedName>
    <alternativeName>
        <fullName evidence="10">L-threonylcarbamoyladenylate synthase</fullName>
    </alternativeName>
</protein>
<evidence type="ECO:0000256" key="6">
    <source>
        <dbReference type="ARBA" id="ARBA00022694"/>
    </source>
</evidence>
<dbReference type="GO" id="GO:0008033">
    <property type="term" value="P:tRNA processing"/>
    <property type="evidence" value="ECO:0007669"/>
    <property type="project" value="UniProtKB-KW"/>
</dbReference>
<dbReference type="GO" id="GO:0005524">
    <property type="term" value="F:ATP binding"/>
    <property type="evidence" value="ECO:0007669"/>
    <property type="project" value="UniProtKB-KW"/>
</dbReference>
<dbReference type="NCBIfam" id="TIGR00057">
    <property type="entry name" value="L-threonylcarbamoyladenylate synthase"/>
    <property type="match status" value="1"/>
</dbReference>
<proteinExistence type="inferred from homology"/>
<organism evidence="13 15">
    <name type="scientific">Holdemania massiliensis</name>
    <dbReference type="NCBI Taxonomy" id="1468449"/>
    <lineage>
        <taxon>Bacteria</taxon>
        <taxon>Bacillati</taxon>
        <taxon>Bacillota</taxon>
        <taxon>Erysipelotrichia</taxon>
        <taxon>Erysipelotrichales</taxon>
        <taxon>Erysipelotrichaceae</taxon>
        <taxon>Holdemania</taxon>
    </lineage>
</organism>
<evidence type="ECO:0000313" key="14">
    <source>
        <dbReference type="EMBL" id="MSC33547.1"/>
    </source>
</evidence>
<evidence type="ECO:0000256" key="5">
    <source>
        <dbReference type="ARBA" id="ARBA00022679"/>
    </source>
</evidence>
<dbReference type="Gene3D" id="3.90.870.10">
    <property type="entry name" value="DHBP synthase"/>
    <property type="match status" value="1"/>
</dbReference>
<dbReference type="EMBL" id="WKPJ01000015">
    <property type="protein sequence ID" value="MSA89792.1"/>
    <property type="molecule type" value="Genomic_DNA"/>
</dbReference>
<gene>
    <name evidence="14" type="ORF">GKD88_10485</name>
    <name evidence="13" type="ORF">GKE08_10685</name>
</gene>
<evidence type="ECO:0000259" key="12">
    <source>
        <dbReference type="PROSITE" id="PS51163"/>
    </source>
</evidence>
<dbReference type="GO" id="GO:0000049">
    <property type="term" value="F:tRNA binding"/>
    <property type="evidence" value="ECO:0007669"/>
    <property type="project" value="TreeGrafter"/>
</dbReference>
<dbReference type="PANTHER" id="PTHR17490">
    <property type="entry name" value="SUA5"/>
    <property type="match status" value="1"/>
</dbReference>